<proteinExistence type="predicted"/>
<evidence type="ECO:0000313" key="1">
    <source>
        <dbReference type="EMBL" id="MEU0712221.1"/>
    </source>
</evidence>
<accession>A0ABV2WFT5</accession>
<gene>
    <name evidence="1" type="ORF">ABZ508_33225</name>
</gene>
<comment type="caution">
    <text evidence="1">The sequence shown here is derived from an EMBL/GenBank/DDBJ whole genome shotgun (WGS) entry which is preliminary data.</text>
</comment>
<name>A0ABV2WFT5_9ACTN</name>
<organism evidence="1 2">
    <name type="scientific">Streptomyces lavendulocolor</name>
    <dbReference type="NCBI Taxonomy" id="67316"/>
    <lineage>
        <taxon>Bacteria</taxon>
        <taxon>Bacillati</taxon>
        <taxon>Actinomycetota</taxon>
        <taxon>Actinomycetes</taxon>
        <taxon>Kitasatosporales</taxon>
        <taxon>Streptomycetaceae</taxon>
        <taxon>Streptomyces</taxon>
    </lineage>
</organism>
<dbReference type="RefSeq" id="WP_359656855.1">
    <property type="nucleotide sequence ID" value="NZ_JBEXZP010000153.1"/>
</dbReference>
<sequence>MDDEGQRILNDIRFYSQIFEDAKRTLYCPPSQADAVRNIVDEHELGHLYTVSASPVVPAGRIIMVDEQALDAATQQAAQRPIRFGGGSRY</sequence>
<protein>
    <submittedName>
        <fullName evidence="1">Uncharacterized protein</fullName>
    </submittedName>
</protein>
<dbReference type="Proteomes" id="UP001550378">
    <property type="component" value="Unassembled WGS sequence"/>
</dbReference>
<evidence type="ECO:0000313" key="2">
    <source>
        <dbReference type="Proteomes" id="UP001550378"/>
    </source>
</evidence>
<reference evidence="1 2" key="1">
    <citation type="submission" date="2024-06" db="EMBL/GenBank/DDBJ databases">
        <title>The Natural Products Discovery Center: Release of the First 8490 Sequenced Strains for Exploring Actinobacteria Biosynthetic Diversity.</title>
        <authorList>
            <person name="Kalkreuter E."/>
            <person name="Kautsar S.A."/>
            <person name="Yang D."/>
            <person name="Bader C.D."/>
            <person name="Teijaro C.N."/>
            <person name="Fluegel L."/>
            <person name="Davis C.M."/>
            <person name="Simpson J.R."/>
            <person name="Lauterbach L."/>
            <person name="Steele A.D."/>
            <person name="Gui C."/>
            <person name="Meng S."/>
            <person name="Li G."/>
            <person name="Viehrig K."/>
            <person name="Ye F."/>
            <person name="Su P."/>
            <person name="Kiefer A.F."/>
            <person name="Nichols A."/>
            <person name="Cepeda A.J."/>
            <person name="Yan W."/>
            <person name="Fan B."/>
            <person name="Jiang Y."/>
            <person name="Adhikari A."/>
            <person name="Zheng C.-J."/>
            <person name="Schuster L."/>
            <person name="Cowan T.M."/>
            <person name="Smanski M.J."/>
            <person name="Chevrette M.G."/>
            <person name="De Carvalho L.P.S."/>
            <person name="Shen B."/>
        </authorList>
    </citation>
    <scope>NUCLEOTIDE SEQUENCE [LARGE SCALE GENOMIC DNA]</scope>
    <source>
        <strain evidence="1 2">NPDC006337</strain>
    </source>
</reference>
<dbReference type="EMBL" id="JBEXZR010000052">
    <property type="protein sequence ID" value="MEU0712221.1"/>
    <property type="molecule type" value="Genomic_DNA"/>
</dbReference>
<keyword evidence="2" id="KW-1185">Reference proteome</keyword>